<dbReference type="InterPro" id="IPR005186">
    <property type="entry name" value="FlaG"/>
</dbReference>
<dbReference type="Pfam" id="PF03646">
    <property type="entry name" value="FlaG"/>
    <property type="match status" value="1"/>
</dbReference>
<protein>
    <submittedName>
        <fullName evidence="2">Flagellar protein FlaG protein</fullName>
    </submittedName>
</protein>
<feature type="region of interest" description="Disordered" evidence="1">
    <location>
        <begin position="32"/>
        <end position="52"/>
    </location>
</feature>
<dbReference type="PANTHER" id="PTHR37166:SF1">
    <property type="entry name" value="PROTEIN FLAG"/>
    <property type="match status" value="1"/>
</dbReference>
<keyword evidence="2" id="KW-0282">Flagellum</keyword>
<dbReference type="AlphaFoldDB" id="A0A139BXU3"/>
<evidence type="ECO:0000313" key="3">
    <source>
        <dbReference type="Proteomes" id="UP000070578"/>
    </source>
</evidence>
<evidence type="ECO:0000313" key="2">
    <source>
        <dbReference type="EMBL" id="KXS33708.1"/>
    </source>
</evidence>
<feature type="compositionally biased region" description="Low complexity" evidence="1">
    <location>
        <begin position="32"/>
        <end position="42"/>
    </location>
</feature>
<organism evidence="2 3">
    <name type="scientific">Candidatus Gallionella acididurans</name>
    <dbReference type="NCBI Taxonomy" id="1796491"/>
    <lineage>
        <taxon>Bacteria</taxon>
        <taxon>Pseudomonadati</taxon>
        <taxon>Pseudomonadota</taxon>
        <taxon>Betaproteobacteria</taxon>
        <taxon>Nitrosomonadales</taxon>
        <taxon>Gallionellaceae</taxon>
        <taxon>Gallionella</taxon>
    </lineage>
</organism>
<dbReference type="Proteomes" id="UP000070578">
    <property type="component" value="Unassembled WGS sequence"/>
</dbReference>
<keyword evidence="2" id="KW-0966">Cell projection</keyword>
<comment type="caution">
    <text evidence="2">The sequence shown here is derived from an EMBL/GenBank/DDBJ whole genome shotgun (WGS) entry which is preliminary data.</text>
</comment>
<reference evidence="2 3" key="2">
    <citation type="submission" date="2016-03" db="EMBL/GenBank/DDBJ databases">
        <title>New uncultured bacterium of the family Gallionellaceae from acid mine drainage: description and reconstruction of genome based on metagenomic analysis of microbial community.</title>
        <authorList>
            <person name="Kadnikov V."/>
            <person name="Ivasenko D."/>
            <person name="Beletsky A."/>
            <person name="Mardanov A."/>
            <person name="Danilova E."/>
            <person name="Pimenov N."/>
            <person name="Karnachuk O."/>
            <person name="Ravin N."/>
        </authorList>
    </citation>
    <scope>NUCLEOTIDE SEQUENCE [LARGE SCALE GENOMIC DNA]</scope>
    <source>
        <strain evidence="2">ShG14-8</strain>
    </source>
</reference>
<dbReference type="PANTHER" id="PTHR37166">
    <property type="entry name" value="PROTEIN FLAG"/>
    <property type="match status" value="1"/>
</dbReference>
<name>A0A139BXU3_9PROT</name>
<dbReference type="EMBL" id="LSLI01000002">
    <property type="protein sequence ID" value="KXS33708.1"/>
    <property type="molecule type" value="Genomic_DNA"/>
</dbReference>
<reference evidence="2 3" key="1">
    <citation type="submission" date="2016-02" db="EMBL/GenBank/DDBJ databases">
        <authorList>
            <person name="Wen L."/>
            <person name="He K."/>
            <person name="Yang H."/>
        </authorList>
    </citation>
    <scope>NUCLEOTIDE SEQUENCE [LARGE SCALE GENOMIC DNA]</scope>
    <source>
        <strain evidence="2">ShG14-8</strain>
    </source>
</reference>
<dbReference type="Gene3D" id="3.30.160.170">
    <property type="entry name" value="FlaG-like"/>
    <property type="match status" value="1"/>
</dbReference>
<proteinExistence type="predicted"/>
<gene>
    <name evidence="2" type="ORF">AWT59_0098</name>
</gene>
<keyword evidence="2" id="KW-0969">Cilium</keyword>
<dbReference type="InterPro" id="IPR035924">
    <property type="entry name" value="FlaG-like_sf"/>
</dbReference>
<evidence type="ECO:0000256" key="1">
    <source>
        <dbReference type="SAM" id="MobiDB-lite"/>
    </source>
</evidence>
<dbReference type="SUPFAM" id="SSF160214">
    <property type="entry name" value="FlaG-like"/>
    <property type="match status" value="1"/>
</dbReference>
<accession>A0A139BXU3</accession>
<sequence length="121" mass="12339">MLIQDTSVAVPVAPPIPAMGYGASSIVPNVASASPSNNLSAPDPSPAQLSSAVGSLNQAMQQSNISLAFSVDTTTKTPIVSVTDSSTGQVVAQFPSKVTLAIAQAIDQTEKRQGLLFNQKA</sequence>